<dbReference type="InterPro" id="IPR050698">
    <property type="entry name" value="MBL"/>
</dbReference>
<evidence type="ECO:0000313" key="5">
    <source>
        <dbReference type="Proteomes" id="UP000179797"/>
    </source>
</evidence>
<dbReference type="InterPro" id="IPR022712">
    <property type="entry name" value="Beta_Casp"/>
</dbReference>
<dbReference type="RefSeq" id="WP_044220929.1">
    <property type="nucleotide sequence ID" value="NZ_JRYR02000002.1"/>
</dbReference>
<dbReference type="GO" id="GO:0004521">
    <property type="term" value="F:RNA endonuclease activity"/>
    <property type="evidence" value="ECO:0007669"/>
    <property type="project" value="TreeGrafter"/>
</dbReference>
<dbReference type="SUPFAM" id="SSF56281">
    <property type="entry name" value="Metallo-hydrolase/oxidoreductase"/>
    <property type="match status" value="1"/>
</dbReference>
<sequence length="473" mass="53304">MKLTFWGAAQKVTGSMALLTLEDGYQVLIDCGVDMGNFSEDDPIYPNSSFPFDASLVNVVCLTHAHLDHSGKLPNLYKEGYEGQILCTSPTASLSQILLEDSARINQRKLKTYNKKKSKGHSLDQFNFLPENLYTEGDVANTMQEVVPIQFGRRFNIKPGLWVTFIPAGHLLGAAHVYIEADDNGERKTLLFSGDIGRENYPLLKDPSEVPQADYVVCETTYGNREHQHIQDSALEMLDVIKRTCVDIPGRLIIPAFSIGRTQAVLFELHKLFVEGKLPPIKIFSDSPLGIQSNRIYDQFSNHLNQDARDFIEDYDSLFNFENMEYVLKQSDSKAISNYNEPCIIISSSGMMEGGRIQHHIQANMENPYATVLMVGYSAEGTMGARLRDNEGTLRLGKEEHKVHIKVEQTDSFSGHGDKNDLIRFIQQQDKTKTKQIFLNHGEEESMVTFKNTLEDLGYPNVVIPTKGHEFII</sequence>
<dbReference type="PANTHER" id="PTHR11203:SF37">
    <property type="entry name" value="INTEGRATOR COMPLEX SUBUNIT 11"/>
    <property type="match status" value="1"/>
</dbReference>
<evidence type="ECO:0000259" key="2">
    <source>
        <dbReference type="SMART" id="SM00849"/>
    </source>
</evidence>
<accession>A0A1S1YT72</accession>
<dbReference type="SMART" id="SM01027">
    <property type="entry name" value="Beta-Casp"/>
    <property type="match status" value="1"/>
</dbReference>
<dbReference type="OrthoDB" id="9803916at2"/>
<evidence type="ECO:0000313" key="4">
    <source>
        <dbReference type="EMBL" id="OHX64231.1"/>
    </source>
</evidence>
<dbReference type="EMBL" id="JRYR02000002">
    <property type="protein sequence ID" value="OHX64231.1"/>
    <property type="molecule type" value="Genomic_DNA"/>
</dbReference>
<proteinExistence type="predicted"/>
<dbReference type="InterPro" id="IPR011108">
    <property type="entry name" value="RMMBL"/>
</dbReference>
<dbReference type="InterPro" id="IPR036866">
    <property type="entry name" value="RibonucZ/Hydroxyglut_hydro"/>
</dbReference>
<dbReference type="Gene3D" id="3.40.50.10890">
    <property type="match status" value="1"/>
</dbReference>
<evidence type="ECO:0000259" key="3">
    <source>
        <dbReference type="SMART" id="SM01027"/>
    </source>
</evidence>
<dbReference type="CDD" id="cd16295">
    <property type="entry name" value="TTHA0252-CPSF-like_MBL-fold"/>
    <property type="match status" value="1"/>
</dbReference>
<protein>
    <submittedName>
        <fullName evidence="4">MBL fold hydrolase</fullName>
    </submittedName>
</protein>
<evidence type="ECO:0000256" key="1">
    <source>
        <dbReference type="ARBA" id="ARBA00022801"/>
    </source>
</evidence>
<dbReference type="Gene3D" id="3.60.15.10">
    <property type="entry name" value="Ribonuclease Z/Hydroxyacylglutathione hydrolase-like"/>
    <property type="match status" value="1"/>
</dbReference>
<dbReference type="AlphaFoldDB" id="A0A1S1YT72"/>
<dbReference type="Proteomes" id="UP000179797">
    <property type="component" value="Unassembled WGS sequence"/>
</dbReference>
<dbReference type="Pfam" id="PF16661">
    <property type="entry name" value="Lactamase_B_6"/>
    <property type="match status" value="1"/>
</dbReference>
<organism evidence="4 5">
    <name type="scientific">Flammeovirga pacifica</name>
    <dbReference type="NCBI Taxonomy" id="915059"/>
    <lineage>
        <taxon>Bacteria</taxon>
        <taxon>Pseudomonadati</taxon>
        <taxon>Bacteroidota</taxon>
        <taxon>Cytophagia</taxon>
        <taxon>Cytophagales</taxon>
        <taxon>Flammeovirgaceae</taxon>
        <taxon>Flammeovirga</taxon>
    </lineage>
</organism>
<dbReference type="PANTHER" id="PTHR11203">
    <property type="entry name" value="CLEAVAGE AND POLYADENYLATION SPECIFICITY FACTOR FAMILY MEMBER"/>
    <property type="match status" value="1"/>
</dbReference>
<keyword evidence="5" id="KW-1185">Reference proteome</keyword>
<gene>
    <name evidence="4" type="ORF">NH26_21750</name>
</gene>
<dbReference type="SMART" id="SM00849">
    <property type="entry name" value="Lactamase_B"/>
    <property type="match status" value="1"/>
</dbReference>
<feature type="domain" description="Metallo-beta-lactamase" evidence="2">
    <location>
        <begin position="13"/>
        <end position="257"/>
    </location>
</feature>
<name>A0A1S1YT72_FLAPC</name>
<dbReference type="Pfam" id="PF07521">
    <property type="entry name" value="RMMBL"/>
    <property type="match status" value="1"/>
</dbReference>
<dbReference type="STRING" id="915059.NH26_21750"/>
<dbReference type="InterPro" id="IPR001279">
    <property type="entry name" value="Metallo-B-lactamas"/>
</dbReference>
<keyword evidence="1 4" id="KW-0378">Hydrolase</keyword>
<feature type="domain" description="Beta-Casp" evidence="3">
    <location>
        <begin position="262"/>
        <end position="387"/>
    </location>
</feature>
<comment type="caution">
    <text evidence="4">The sequence shown here is derived from an EMBL/GenBank/DDBJ whole genome shotgun (WGS) entry which is preliminary data.</text>
</comment>
<dbReference type="Pfam" id="PF10996">
    <property type="entry name" value="Beta-Casp"/>
    <property type="match status" value="1"/>
</dbReference>
<reference evidence="4 5" key="1">
    <citation type="journal article" date="2012" name="Int. J. Syst. Evol. Microbiol.">
        <title>Flammeovirga pacifica sp. nov., isolated from deep-sea sediment.</title>
        <authorList>
            <person name="Xu H."/>
            <person name="Fu Y."/>
            <person name="Yang N."/>
            <person name="Ding Z."/>
            <person name="Lai Q."/>
            <person name="Zeng R."/>
        </authorList>
    </citation>
    <scope>NUCLEOTIDE SEQUENCE [LARGE SCALE GENOMIC DNA]</scope>
    <source>
        <strain evidence="5">DSM 24597 / LMG 26175 / WPAGA1</strain>
    </source>
</reference>
<dbReference type="GO" id="GO:0016787">
    <property type="term" value="F:hydrolase activity"/>
    <property type="evidence" value="ECO:0007669"/>
    <property type="project" value="UniProtKB-KW"/>
</dbReference>